<keyword evidence="1" id="KW-0472">Membrane</keyword>
<reference evidence="3" key="1">
    <citation type="submission" date="2017-01" db="EMBL/GenBank/DDBJ databases">
        <authorList>
            <person name="Varghese N."/>
            <person name="Submissions S."/>
        </authorList>
    </citation>
    <scope>NUCLEOTIDE SEQUENCE [LARGE SCALE GENOMIC DNA]</scope>
    <source>
        <strain evidence="3">DSM 21768</strain>
    </source>
</reference>
<evidence type="ECO:0000313" key="2">
    <source>
        <dbReference type="EMBL" id="SIR96135.1"/>
    </source>
</evidence>
<feature type="transmembrane region" description="Helical" evidence="1">
    <location>
        <begin position="20"/>
        <end position="46"/>
    </location>
</feature>
<dbReference type="EMBL" id="FTNU01000010">
    <property type="protein sequence ID" value="SIR96135.1"/>
    <property type="molecule type" value="Genomic_DNA"/>
</dbReference>
<feature type="transmembrane region" description="Helical" evidence="1">
    <location>
        <begin position="312"/>
        <end position="335"/>
    </location>
</feature>
<feature type="transmembrane region" description="Helical" evidence="1">
    <location>
        <begin position="252"/>
        <end position="271"/>
    </location>
</feature>
<evidence type="ECO:0000313" key="3">
    <source>
        <dbReference type="Proteomes" id="UP000187495"/>
    </source>
</evidence>
<feature type="transmembrane region" description="Helical" evidence="1">
    <location>
        <begin position="283"/>
        <end position="306"/>
    </location>
</feature>
<feature type="transmembrane region" description="Helical" evidence="1">
    <location>
        <begin position="58"/>
        <end position="79"/>
    </location>
</feature>
<keyword evidence="3" id="KW-1185">Reference proteome</keyword>
<dbReference type="InterPro" id="IPR010266">
    <property type="entry name" value="NnrS"/>
</dbReference>
<name>A0A1N7F7C7_9GAMM</name>
<dbReference type="Pfam" id="PF05940">
    <property type="entry name" value="NnrS"/>
    <property type="match status" value="1"/>
</dbReference>
<dbReference type="AlphaFoldDB" id="A0A1N7F7C7"/>
<accession>A0A1N7F7C7</accession>
<gene>
    <name evidence="2" type="ORF">SAMN02745664_11055</name>
</gene>
<protein>
    <submittedName>
        <fullName evidence="2">Uncharacterized protein involved in response to NO</fullName>
    </submittedName>
</protein>
<dbReference type="STRING" id="34061.B0189_04905"/>
<feature type="transmembrane region" description="Helical" evidence="1">
    <location>
        <begin position="229"/>
        <end position="246"/>
    </location>
</feature>
<sequence>MLMNIAPIERSPHPVLNLGFRIFFLSAAGFAIITMLMWYVILVGWLDFTASLNPVYWHGYQMLFGYALAVIAGFLLTAVKAWTGVPMPVGWRLFAIFLPWLIARILWIVVIAINNPLLILLAMATDVLFWLLVMVAVLQAVLIVRQKRQLGIVAKLVLLLLCQLTFAVGALSNQQEMQRLALYTALFVIVGVVFTIGRRVLPFFIEKGVAVLPDGTPSGIQAKLHNSLLVDRLSLFVFFGLMLAYLCDANSYLVSALAVGAAIINAVRLCWWHHVGIWQKPLLWSLYLAFWGMVLALLMIAILPWFGFGASLGLHALALTAIGMTTVAMMARVSLGHTGRNIHKPPKTVVLMFVLMMASFILRVFAPMVATDYLLVLGLSQLCWMGCFVLFLCAYAKILVSPRIDGLMG</sequence>
<evidence type="ECO:0000256" key="1">
    <source>
        <dbReference type="SAM" id="Phobius"/>
    </source>
</evidence>
<keyword evidence="1" id="KW-1133">Transmembrane helix</keyword>
<feature type="transmembrane region" description="Helical" evidence="1">
    <location>
        <begin position="347"/>
        <end position="366"/>
    </location>
</feature>
<dbReference type="Proteomes" id="UP000187495">
    <property type="component" value="Unassembled WGS sequence"/>
</dbReference>
<feature type="transmembrane region" description="Helical" evidence="1">
    <location>
        <begin position="119"/>
        <end position="144"/>
    </location>
</feature>
<feature type="transmembrane region" description="Helical" evidence="1">
    <location>
        <begin position="180"/>
        <end position="197"/>
    </location>
</feature>
<feature type="transmembrane region" description="Helical" evidence="1">
    <location>
        <begin position="156"/>
        <end position="174"/>
    </location>
</feature>
<proteinExistence type="predicted"/>
<organism evidence="2 3">
    <name type="scientific">Moraxella cuniculi DSM 21768</name>
    <dbReference type="NCBI Taxonomy" id="1122245"/>
    <lineage>
        <taxon>Bacteria</taxon>
        <taxon>Pseudomonadati</taxon>
        <taxon>Pseudomonadota</taxon>
        <taxon>Gammaproteobacteria</taxon>
        <taxon>Moraxellales</taxon>
        <taxon>Moraxellaceae</taxon>
        <taxon>Moraxella</taxon>
    </lineage>
</organism>
<feature type="transmembrane region" description="Helical" evidence="1">
    <location>
        <begin position="91"/>
        <end position="113"/>
    </location>
</feature>
<keyword evidence="1" id="KW-0812">Transmembrane</keyword>
<feature type="transmembrane region" description="Helical" evidence="1">
    <location>
        <begin position="378"/>
        <end position="400"/>
    </location>
</feature>
<dbReference type="RefSeq" id="WP_076555529.1">
    <property type="nucleotide sequence ID" value="NZ_FTNU01000010.1"/>
</dbReference>